<reference evidence="1 2" key="1">
    <citation type="submission" date="2014-10" db="EMBL/GenBank/DDBJ databases">
        <title>Genome sequencing of Vibrio sinaloensis T08.</title>
        <authorList>
            <person name="Chan K.-G."/>
            <person name="Mohamad N.I."/>
        </authorList>
    </citation>
    <scope>NUCLEOTIDE SEQUENCE [LARGE SCALE GENOMIC DNA]</scope>
    <source>
        <strain evidence="1 2">T08</strain>
    </source>
</reference>
<comment type="caution">
    <text evidence="1">The sequence shown here is derived from an EMBL/GenBank/DDBJ whole genome shotgun (WGS) entry which is preliminary data.</text>
</comment>
<gene>
    <name evidence="1" type="ORF">NM06_02350</name>
</gene>
<dbReference type="RefSeq" id="WP_005469862.1">
    <property type="nucleotide sequence ID" value="NZ_JAVHXG010000143.1"/>
</dbReference>
<accession>A0A0A5JP93</accession>
<sequence length="67" mass="7373">MNLHSCTLVLGDNVVMTCDNVEQTLGIIDEHGASNINRILIDATDGQNVHSFHHLSIEESIESLMNL</sequence>
<dbReference type="OrthoDB" id="5880145at2"/>
<proteinExistence type="predicted"/>
<dbReference type="Proteomes" id="UP000030451">
    <property type="component" value="Unassembled WGS sequence"/>
</dbReference>
<organism evidence="1 2">
    <name type="scientific">Photobacterium sp. (strain ATCC 43367)</name>
    <dbReference type="NCBI Taxonomy" id="379097"/>
    <lineage>
        <taxon>Bacteria</taxon>
        <taxon>Pseudomonadati</taxon>
        <taxon>Pseudomonadota</taxon>
        <taxon>Gammaproteobacteria</taxon>
        <taxon>Vibrionales</taxon>
        <taxon>Vibrionaceae</taxon>
        <taxon>Vibrio</taxon>
        <taxon>Vibrio oreintalis group</taxon>
    </lineage>
</organism>
<evidence type="ECO:0000313" key="1">
    <source>
        <dbReference type="EMBL" id="KGY09778.1"/>
    </source>
</evidence>
<dbReference type="STRING" id="379097.SE23_00220"/>
<protein>
    <submittedName>
        <fullName evidence="1">Uncharacterized protein</fullName>
    </submittedName>
</protein>
<dbReference type="AlphaFoldDB" id="A0A0A5JP93"/>
<name>A0A0A5JP93_PHOS4</name>
<evidence type="ECO:0000313" key="2">
    <source>
        <dbReference type="Proteomes" id="UP000030451"/>
    </source>
</evidence>
<dbReference type="EMBL" id="JRWP01000004">
    <property type="protein sequence ID" value="KGY09778.1"/>
    <property type="molecule type" value="Genomic_DNA"/>
</dbReference>